<reference evidence="1 2" key="1">
    <citation type="journal article" date="2018" name="Sci. Rep.">
        <title>Genomic signatures of local adaptation to the degree of environmental predictability in rotifers.</title>
        <authorList>
            <person name="Franch-Gras L."/>
            <person name="Hahn C."/>
            <person name="Garcia-Roger E.M."/>
            <person name="Carmona M.J."/>
            <person name="Serra M."/>
            <person name="Gomez A."/>
        </authorList>
    </citation>
    <scope>NUCLEOTIDE SEQUENCE [LARGE SCALE GENOMIC DNA]</scope>
    <source>
        <strain evidence="1">HYR1</strain>
    </source>
</reference>
<dbReference type="Proteomes" id="UP000276133">
    <property type="component" value="Unassembled WGS sequence"/>
</dbReference>
<comment type="caution">
    <text evidence="1">The sequence shown here is derived from an EMBL/GenBank/DDBJ whole genome shotgun (WGS) entry which is preliminary data.</text>
</comment>
<sequence>MLFFINNNFTKNIKKNYFDFSKNVHSCNNFRSLLMVSKNSAKFTSINLKLSRISQLIQLFI</sequence>
<protein>
    <submittedName>
        <fullName evidence="1">Uncharacterized protein</fullName>
    </submittedName>
</protein>
<organism evidence="1 2">
    <name type="scientific">Brachionus plicatilis</name>
    <name type="common">Marine rotifer</name>
    <name type="synonym">Brachionus muelleri</name>
    <dbReference type="NCBI Taxonomy" id="10195"/>
    <lineage>
        <taxon>Eukaryota</taxon>
        <taxon>Metazoa</taxon>
        <taxon>Spiralia</taxon>
        <taxon>Gnathifera</taxon>
        <taxon>Rotifera</taxon>
        <taxon>Eurotatoria</taxon>
        <taxon>Monogononta</taxon>
        <taxon>Pseudotrocha</taxon>
        <taxon>Ploima</taxon>
        <taxon>Brachionidae</taxon>
        <taxon>Brachionus</taxon>
    </lineage>
</organism>
<dbReference type="AlphaFoldDB" id="A0A3M7P9Q6"/>
<accession>A0A3M7P9Q6</accession>
<evidence type="ECO:0000313" key="1">
    <source>
        <dbReference type="EMBL" id="RMZ95444.1"/>
    </source>
</evidence>
<keyword evidence="2" id="KW-1185">Reference proteome</keyword>
<proteinExistence type="predicted"/>
<dbReference type="EMBL" id="REGN01012428">
    <property type="protein sequence ID" value="RMZ95444.1"/>
    <property type="molecule type" value="Genomic_DNA"/>
</dbReference>
<gene>
    <name evidence="1" type="ORF">BpHYR1_015368</name>
</gene>
<name>A0A3M7P9Q6_BRAPC</name>
<feature type="non-terminal residue" evidence="1">
    <location>
        <position position="61"/>
    </location>
</feature>
<evidence type="ECO:0000313" key="2">
    <source>
        <dbReference type="Proteomes" id="UP000276133"/>
    </source>
</evidence>